<feature type="compositionally biased region" description="Basic and acidic residues" evidence="2">
    <location>
        <begin position="1098"/>
        <end position="1108"/>
    </location>
</feature>
<name>A0AAN9HCT2_9TELE</name>
<feature type="compositionally biased region" description="Basic residues" evidence="2">
    <location>
        <begin position="2290"/>
        <end position="2304"/>
    </location>
</feature>
<feature type="compositionally biased region" description="Basic and acidic residues" evidence="2">
    <location>
        <begin position="865"/>
        <end position="887"/>
    </location>
</feature>
<feature type="compositionally biased region" description="Low complexity" evidence="2">
    <location>
        <begin position="977"/>
        <end position="990"/>
    </location>
</feature>
<dbReference type="SMART" id="SM00717">
    <property type="entry name" value="SANT"/>
    <property type="match status" value="1"/>
</dbReference>
<dbReference type="InterPro" id="IPR039467">
    <property type="entry name" value="TFIIIB_B''_Myb"/>
</dbReference>
<feature type="compositionally biased region" description="Polar residues" evidence="2">
    <location>
        <begin position="2036"/>
        <end position="2049"/>
    </location>
</feature>
<comment type="caution">
    <text evidence="4">The sequence shown here is derived from an EMBL/GenBank/DDBJ whole genome shotgun (WGS) entry which is preliminary data.</text>
</comment>
<sequence length="2643" mass="290876">MRRARISIKPNVRPVGRGVAPGAEDKSSQKSTAVDDTQQTPSPPQSQLDVRESAVATGDGNVPGSPSEKASLNTNDGAPSSANTPATTALQRRSRLSATPNLVRPKVRSAPPPSTGKTASLLLGPSKTSSPVQADFPQSPVPVAISRDDSQNSSFSDATIEANCPPSSPCLPSTSGCPEAPSSPPSQQEPHQTPKKIPNKDFGPQEGATPASCTLSPYVKLSLVDGPDSPLRNKMSSDKQRVLRALKLKELMKLEKRKERMEKKSKRHKQEHCIELDRDKMSLADFIYYLPESNPMTSSLSTEETQAQTIAPSFPIVQKNIVEADDEDDDDDDDDMLVPKVRVAEDGSLILDEESLTVRVQRTSDTIVENANPLFERGSTTTYASFRKNNYVKNWSVRETDMFYLAISMVGTDFSIIAQLLTHRSRAEIKRKFKKEERASAWRVDKAFRNKRPFDSEFFSFLLKRILAKDKQKGKSIKLVVKSSKEKKGKGGKKAKPLVVEDSINDDDDELCSVDSVCFDLEKENKDGCNVNDADVPSSTSKKRKRTKDTKPKVLSCEKTCKPRKKNKTPKKGKCSVEVEGSSVNADNEDQSCVPVSKKKRKQSKKVDQEQQEVKRDAKEKCQKKNNKKKLKVRNEEPTDGESYAVNEEDNEEDNEVSPIPTKKCKRSKESAKEEEATKAKRKTKKSKTSKEVRNEEPTDGESYAVNEEDNEVSPVPTKKCKRSKESAKEEEATKAKRKTKKSKTSKEVRNEEPTDGESYAVNEEDNEVSPVPTKKCKRSKESAKEEEATKAKRKTKKSKTSKEECTGSELGAGGSEVSTAAPDAEEGQEEKLSLESTTQEEISQSSSKRSKRPLPNLAKRKAKKCSEPKATVEIKDTVEEPQDESCKEAENEFNIICLAEEQLQKQPVVVLERTPPRLKDAHSSSESQDQPQSSQSPLRSPGRQARVEKVKRNMTVSDDGSEVSTAGLCAEGNQGERLSLEISLSSSKRSPGRQTRAEKVKPNRTASEGERMDQFQTGSDTSPEDISSTAMPYQVVIQDPKDMEECRNLHHLEVLASSEENGQTLVKSPVVLVSHEEVERYLGIRAQTAAEESTTSRGDHVGDHTDGLEEQGSSIVTLEESVSQDPEMKEVDTVSISSQQNLSKKRRFIKPTPCLSQAAQTFHRPLNVQTTEFRENRASLNRDSTQMQCSSPVEVQVKIALNECLSEEEGTCSVTPEETDPWDVPDDARTTAEDLPSLTSPATSPRPSKTEDQEVSSFHEKPQDPDTTPSNKDVNERRTKLEKSGSQISENKVQITDQDSEPSESAVTDTMIEEPQTEVKRIVPVSCSSDGSSVCTQDSIAPEKHIQFAKHTSNLELASLVMINPQQTSEPNEDPAEKPEHQSPVKVQHCDLDHDIKRVSREDKLVVSEVDLQERKQDEDLMSPVLLLDSAQTRFQMQTSAPDVSVDSTGKGNEKENDPVLSDASSAPFEAHSPVSSFYDPPSEYTSNMCDMDTMLFSESAAENIQIPDEQDSEKQDGTEEDCNVTLDGNAKSEISGSAGVETGATDNQSEEPTFILTLYEIPTSQLFHEADCGQQDMPPYELQPAQVQTSSLTTGSSQSLSCSLEDSSASLHMESEETNKPCKSVSHKVIDDSLVPLSKDAAVDASTQLISSQENSCDDVNFLISPPEMLSCNSAMPTDVPKLDEIPAESAETKAANQRRSKIKVKPKLKPCVVGPSNNGQFDCAPSQTLITSHAIAQAEIESNQKTSAQETVSPNIHLSHEDREWGANPGHDGVISTAIVPVSEDMRDESQVKWESPLRTGLQMDEDSVVDPPVHRVLADAFVVSSGEMENVFNKKEIPHDSELQKPEDLSVCLPESVRSLSQVNVQKEKMADNSKKLDTCREASSVTPSVSQEKTVPLRRRGRMQVKPKIPKTTKSTKDDFSRQEQTDIESNEPATTQIILPASLIKEECVQVELSERSDREDLSDIPKESDTENLEVTKTKQQTPFTTVKTSACTESSPVELKIEGGHKDVSHVVLSDILVPVYMESGSPVQSSLQMGEESQQVLAAEEDQETRSHEGVSHMLLTDIFIPVCEDMREDLSKEWMTTGKTSPHEAKRSQMREDPDTPDLLCAVSQSSNVGPSISPKSKRHTKGKGKLLVKMTFPKRTAGDSPKSGEQSQTVPPSTLMPKQEVDATLNSPETECISEPKVESTQCSFETFTCSDLLPVGSEDHEAACGGVSHMLRSADSSNTGTKISEHNLHREALSVGLQEDSVKVEKSTDIERPSNTETDETTANQSVSVEWKTPCRRSTLRPKPKLSKKRDDPSETNLCQPGSTQNSSATPQPSLDPQVEEWSLKSNMLPMDSDEMENWCEGVSHMLLSDAFVPVSEEIGENSTDLKVLVSSSPHEDEEHALSLPKSEETPSEISDEVHQLDTISDLPKIDESNESLPASQAKKSPARSTFQMTLRSPERRLKDQPNVLKTAQAAPTTPQRAQASKIKESMRTPTKQHTGEISGVCRVQLEKLSVEEICTPQSVLQPKHHSTPITVKTILRGNEMPNAPLALQGSRSPGFELHADEEPPVPPGYSPKIVLHRVPITDASTPTSSPARVSTTASRPPAGHQMFSQNSPPISNLDADKDPVQVSHFFLDDIFTEVVDSD</sequence>
<feature type="coiled-coil region" evidence="1">
    <location>
        <begin position="244"/>
        <end position="271"/>
    </location>
</feature>
<feature type="compositionally biased region" description="Polar residues" evidence="2">
    <location>
        <begin position="955"/>
        <end position="965"/>
    </location>
</feature>
<dbReference type="EMBL" id="JAYKXH010000003">
    <property type="protein sequence ID" value="KAK7173495.1"/>
    <property type="molecule type" value="Genomic_DNA"/>
</dbReference>
<feature type="compositionally biased region" description="Polar residues" evidence="2">
    <location>
        <begin position="2431"/>
        <end position="2451"/>
    </location>
</feature>
<feature type="compositionally biased region" description="Polar residues" evidence="2">
    <location>
        <begin position="2158"/>
        <end position="2167"/>
    </location>
</feature>
<feature type="compositionally biased region" description="Basic residues" evidence="2">
    <location>
        <begin position="562"/>
        <end position="574"/>
    </location>
</feature>
<feature type="compositionally biased region" description="Polar residues" evidence="2">
    <location>
        <begin position="68"/>
        <end position="77"/>
    </location>
</feature>
<feature type="region of interest" description="Disordered" evidence="2">
    <location>
        <begin position="1439"/>
        <end position="1478"/>
    </location>
</feature>
<dbReference type="PANTHER" id="PTHR22929:SF0">
    <property type="entry name" value="TRANSCRIPTION FACTOR TFIIIB COMPONENT B'' HOMOLOG"/>
    <property type="match status" value="1"/>
</dbReference>
<feature type="region of interest" description="Disordered" evidence="2">
    <location>
        <begin position="1912"/>
        <end position="1936"/>
    </location>
</feature>
<dbReference type="CDD" id="cd00167">
    <property type="entry name" value="SANT"/>
    <property type="match status" value="1"/>
</dbReference>
<feature type="compositionally biased region" description="Polar residues" evidence="2">
    <location>
        <begin position="1285"/>
        <end position="1309"/>
    </location>
</feature>
<feature type="region of interest" description="Disordered" evidence="2">
    <location>
        <begin position="2583"/>
        <end position="2621"/>
    </location>
</feature>
<feature type="compositionally biased region" description="Basic and acidic residues" evidence="2">
    <location>
        <begin position="2095"/>
        <end position="2108"/>
    </location>
</feature>
<feature type="compositionally biased region" description="Low complexity" evidence="2">
    <location>
        <begin position="2467"/>
        <end position="2480"/>
    </location>
</feature>
<feature type="domain" description="Myb-like" evidence="3">
    <location>
        <begin position="391"/>
        <end position="439"/>
    </location>
</feature>
<protein>
    <recommendedName>
        <fullName evidence="3">Myb-like domain-containing protein</fullName>
    </recommendedName>
</protein>
<feature type="compositionally biased region" description="Polar residues" evidence="2">
    <location>
        <begin position="2117"/>
        <end position="2129"/>
    </location>
</feature>
<feature type="region of interest" description="Disordered" evidence="2">
    <location>
        <begin position="2036"/>
        <end position="2062"/>
    </location>
</feature>
<feature type="compositionally biased region" description="Basic and acidic residues" evidence="2">
    <location>
        <begin position="724"/>
        <end position="735"/>
    </location>
</feature>
<dbReference type="InterPro" id="IPR009057">
    <property type="entry name" value="Homeodomain-like_sf"/>
</dbReference>
<feature type="compositionally biased region" description="Basic and acidic residues" evidence="2">
    <location>
        <begin position="1274"/>
        <end position="1284"/>
    </location>
</feature>
<evidence type="ECO:0000313" key="5">
    <source>
        <dbReference type="Proteomes" id="UP001364617"/>
    </source>
</evidence>
<feature type="compositionally biased region" description="Basic and acidic residues" evidence="2">
    <location>
        <begin position="996"/>
        <end position="1014"/>
    </location>
</feature>
<feature type="compositionally biased region" description="Basic and acidic residues" evidence="2">
    <location>
        <begin position="605"/>
        <end position="623"/>
    </location>
</feature>
<feature type="region of interest" description="Disordered" evidence="2">
    <location>
        <begin position="2248"/>
        <end position="2335"/>
    </location>
</feature>
<organism evidence="4 5">
    <name type="scientific">Phoxinus phoxinus</name>
    <name type="common">Eurasian minnow</name>
    <dbReference type="NCBI Taxonomy" id="58324"/>
    <lineage>
        <taxon>Eukaryota</taxon>
        <taxon>Metazoa</taxon>
        <taxon>Chordata</taxon>
        <taxon>Craniata</taxon>
        <taxon>Vertebrata</taxon>
        <taxon>Euteleostomi</taxon>
        <taxon>Actinopterygii</taxon>
        <taxon>Neopterygii</taxon>
        <taxon>Teleostei</taxon>
        <taxon>Ostariophysi</taxon>
        <taxon>Cypriniformes</taxon>
        <taxon>Leuciscidae</taxon>
        <taxon>Phoxininae</taxon>
        <taxon>Phoxinus</taxon>
    </lineage>
</organism>
<evidence type="ECO:0000259" key="3">
    <source>
        <dbReference type="SMART" id="SM00717"/>
    </source>
</evidence>
<feature type="region of interest" description="Disordered" evidence="2">
    <location>
        <begin position="2090"/>
        <end position="2176"/>
    </location>
</feature>
<feature type="compositionally biased region" description="Basic and acidic residues" evidence="2">
    <location>
        <begin position="2390"/>
        <end position="2405"/>
    </location>
</feature>
<feature type="compositionally biased region" description="Basic and acidic residues" evidence="2">
    <location>
        <begin position="668"/>
        <end position="679"/>
    </location>
</feature>
<feature type="region of interest" description="Disordered" evidence="2">
    <location>
        <begin position="530"/>
        <end position="887"/>
    </location>
</feature>
<feature type="compositionally biased region" description="Polar residues" evidence="2">
    <location>
        <begin position="2271"/>
        <end position="2284"/>
    </location>
</feature>
<feature type="region of interest" description="Disordered" evidence="2">
    <location>
        <begin position="1509"/>
        <end position="1551"/>
    </location>
</feature>
<keyword evidence="5" id="KW-1185">Reference proteome</keyword>
<feature type="compositionally biased region" description="Polar residues" evidence="2">
    <location>
        <begin position="1439"/>
        <end position="1452"/>
    </location>
</feature>
<feature type="compositionally biased region" description="Basic and acidic residues" evidence="2">
    <location>
        <begin position="1376"/>
        <end position="1387"/>
    </location>
</feature>
<feature type="compositionally biased region" description="Polar residues" evidence="2">
    <location>
        <begin position="2311"/>
        <end position="2331"/>
    </location>
</feature>
<dbReference type="GO" id="GO:0070898">
    <property type="term" value="P:RNA polymerase III preinitiation complex assembly"/>
    <property type="evidence" value="ECO:0007669"/>
    <property type="project" value="TreeGrafter"/>
</dbReference>
<reference evidence="4 5" key="1">
    <citation type="submission" date="2024-02" db="EMBL/GenBank/DDBJ databases">
        <title>Chromosome-level genome assembly of the Eurasian Minnow (Phoxinus phoxinus).</title>
        <authorList>
            <person name="Oriowo T.O."/>
            <person name="Martin S."/>
            <person name="Stange M."/>
            <person name="Chrysostomakis Y."/>
            <person name="Brown T."/>
            <person name="Winkler S."/>
            <person name="Kukowka S."/>
            <person name="Myers E.W."/>
            <person name="Bohne A."/>
        </authorList>
    </citation>
    <scope>NUCLEOTIDE SEQUENCE [LARGE SCALE GENOMIC DNA]</scope>
    <source>
        <strain evidence="4">ZFMK-TIS-60720</strain>
        <tissue evidence="4">Whole Organism</tissue>
    </source>
</reference>
<evidence type="ECO:0000256" key="2">
    <source>
        <dbReference type="SAM" id="MobiDB-lite"/>
    </source>
</evidence>
<feature type="region of interest" description="Disordered" evidence="2">
    <location>
        <begin position="2386"/>
        <end position="2496"/>
    </location>
</feature>
<evidence type="ECO:0000313" key="4">
    <source>
        <dbReference type="EMBL" id="KAK7173495.1"/>
    </source>
</evidence>
<feature type="compositionally biased region" description="Low complexity" evidence="2">
    <location>
        <begin position="835"/>
        <end position="848"/>
    </location>
</feature>
<dbReference type="GO" id="GO:0001156">
    <property type="term" value="F:TFIIIC-class transcription factor complex binding"/>
    <property type="evidence" value="ECO:0007669"/>
    <property type="project" value="TreeGrafter"/>
</dbReference>
<feature type="compositionally biased region" description="Basic and acidic residues" evidence="2">
    <location>
        <begin position="2256"/>
        <end position="2270"/>
    </location>
</feature>
<feature type="compositionally biased region" description="Basic residues" evidence="2">
    <location>
        <begin position="2130"/>
        <end position="2141"/>
    </location>
</feature>
<feature type="compositionally biased region" description="Basic and acidic residues" evidence="2">
    <location>
        <begin position="780"/>
        <end position="791"/>
    </location>
</feature>
<feature type="region of interest" description="Disordered" evidence="2">
    <location>
        <begin position="1960"/>
        <end position="1979"/>
    </location>
</feature>
<feature type="compositionally biased region" description="Polar residues" evidence="2">
    <location>
        <begin position="1015"/>
        <end position="1030"/>
    </location>
</feature>
<feature type="compositionally biased region" description="Acidic residues" evidence="2">
    <location>
        <begin position="647"/>
        <end position="656"/>
    </location>
</feature>
<dbReference type="InterPro" id="IPR001005">
    <property type="entry name" value="SANT/Myb"/>
</dbReference>
<feature type="region of interest" description="Disordered" evidence="2">
    <location>
        <begin position="1368"/>
        <end position="1387"/>
    </location>
</feature>
<dbReference type="Proteomes" id="UP001364617">
    <property type="component" value="Unassembled WGS sequence"/>
</dbReference>
<feature type="region of interest" description="Disordered" evidence="2">
    <location>
        <begin position="1"/>
        <end position="213"/>
    </location>
</feature>
<feature type="compositionally biased region" description="Low complexity" evidence="2">
    <location>
        <begin position="78"/>
        <end position="89"/>
    </location>
</feature>
<dbReference type="PANTHER" id="PTHR22929">
    <property type="entry name" value="RNA POLYMERASE III TRANSCRIPTION INITIATION FACTOR B"/>
    <property type="match status" value="1"/>
</dbReference>
<feature type="compositionally biased region" description="Low complexity" evidence="2">
    <location>
        <begin position="170"/>
        <end position="191"/>
    </location>
</feature>
<feature type="compositionally biased region" description="Polar residues" evidence="2">
    <location>
        <begin position="2583"/>
        <end position="2599"/>
    </location>
</feature>
<proteinExistence type="predicted"/>
<dbReference type="Pfam" id="PF15963">
    <property type="entry name" value="Myb_DNA-bind_7"/>
    <property type="match status" value="1"/>
</dbReference>
<feature type="region of interest" description="Disordered" evidence="2">
    <location>
        <begin position="1208"/>
        <end position="1320"/>
    </location>
</feature>
<feature type="compositionally biased region" description="Basic and acidic residues" evidence="2">
    <location>
        <begin position="1249"/>
        <end position="1265"/>
    </location>
</feature>
<feature type="compositionally biased region" description="Basic residues" evidence="2">
    <location>
        <begin position="849"/>
        <end position="864"/>
    </location>
</feature>
<feature type="compositionally biased region" description="Basic and acidic residues" evidence="2">
    <location>
        <begin position="915"/>
        <end position="924"/>
    </location>
</feature>
<keyword evidence="1" id="KW-0175">Coiled coil</keyword>
<feature type="region of interest" description="Disordered" evidence="2">
    <location>
        <begin position="1090"/>
        <end position="1109"/>
    </location>
</feature>
<feature type="compositionally biased region" description="Low complexity" evidence="2">
    <location>
        <begin position="925"/>
        <end position="942"/>
    </location>
</feature>
<accession>A0AAN9HCT2</accession>
<dbReference type="SUPFAM" id="SSF46689">
    <property type="entry name" value="Homeodomain-like"/>
    <property type="match status" value="1"/>
</dbReference>
<evidence type="ECO:0000256" key="1">
    <source>
        <dbReference type="SAM" id="Coils"/>
    </source>
</evidence>
<feature type="compositionally biased region" description="Low complexity" evidence="2">
    <location>
        <begin position="1591"/>
        <end position="1613"/>
    </location>
</feature>
<feature type="region of interest" description="Disordered" evidence="2">
    <location>
        <begin position="1590"/>
        <end position="1625"/>
    </location>
</feature>
<dbReference type="GO" id="GO:0000126">
    <property type="term" value="C:transcription factor TFIIIB complex"/>
    <property type="evidence" value="ECO:0007669"/>
    <property type="project" value="TreeGrafter"/>
</dbReference>
<feature type="compositionally biased region" description="Basic and acidic residues" evidence="2">
    <location>
        <begin position="1920"/>
        <end position="1930"/>
    </location>
</feature>
<gene>
    <name evidence="4" type="ORF">R3I93_003346</name>
</gene>
<feature type="compositionally biased region" description="Polar residues" evidence="2">
    <location>
        <begin position="1238"/>
        <end position="1248"/>
    </location>
</feature>
<feature type="region of interest" description="Disordered" evidence="2">
    <location>
        <begin position="906"/>
        <end position="1030"/>
    </location>
</feature>